<organism evidence="1 2">
    <name type="scientific">Theobroma cacao</name>
    <name type="common">Cacao</name>
    <name type="synonym">Cocoa</name>
    <dbReference type="NCBI Taxonomy" id="3641"/>
    <lineage>
        <taxon>Eukaryota</taxon>
        <taxon>Viridiplantae</taxon>
        <taxon>Streptophyta</taxon>
        <taxon>Embryophyta</taxon>
        <taxon>Tracheophyta</taxon>
        <taxon>Spermatophyta</taxon>
        <taxon>Magnoliopsida</taxon>
        <taxon>eudicotyledons</taxon>
        <taxon>Gunneridae</taxon>
        <taxon>Pentapetalae</taxon>
        <taxon>rosids</taxon>
        <taxon>malvids</taxon>
        <taxon>Malvales</taxon>
        <taxon>Malvaceae</taxon>
        <taxon>Byttnerioideae</taxon>
        <taxon>Theobroma</taxon>
    </lineage>
</organism>
<proteinExistence type="predicted"/>
<reference evidence="1 2" key="1">
    <citation type="journal article" date="2013" name="Genome Biol.">
        <title>The genome sequence of the most widely cultivated cacao type and its use to identify candidate genes regulating pod color.</title>
        <authorList>
            <person name="Motamayor J.C."/>
            <person name="Mockaitis K."/>
            <person name="Schmutz J."/>
            <person name="Haiminen N."/>
            <person name="Iii D.L."/>
            <person name="Cornejo O."/>
            <person name="Findley S.D."/>
            <person name="Zheng P."/>
            <person name="Utro F."/>
            <person name="Royaert S."/>
            <person name="Saski C."/>
            <person name="Jenkins J."/>
            <person name="Podicheti R."/>
            <person name="Zhao M."/>
            <person name="Scheffler B.E."/>
            <person name="Stack J.C."/>
            <person name="Feltus F.A."/>
            <person name="Mustiga G.M."/>
            <person name="Amores F."/>
            <person name="Phillips W."/>
            <person name="Marelli J.P."/>
            <person name="May G.D."/>
            <person name="Shapiro H."/>
            <person name="Ma J."/>
            <person name="Bustamante C.D."/>
            <person name="Schnell R.J."/>
            <person name="Main D."/>
            <person name="Gilbert D."/>
            <person name="Parida L."/>
            <person name="Kuhn D.N."/>
        </authorList>
    </citation>
    <scope>NUCLEOTIDE SEQUENCE [LARGE SCALE GENOMIC DNA]</scope>
    <source>
        <strain evidence="2">cv. Matina 1-6</strain>
    </source>
</reference>
<dbReference type="HOGENOM" id="CLU_2445259_0_0_1"/>
<accession>S1RTR0</accession>
<dbReference type="EMBL" id="KE133048">
    <property type="protein sequence ID" value="EOY20343.1"/>
    <property type="molecule type" value="Genomic_DNA"/>
</dbReference>
<gene>
    <name evidence="1" type="ORF">TCM_045897</name>
</gene>
<evidence type="ECO:0000313" key="2">
    <source>
        <dbReference type="Proteomes" id="UP000026915"/>
    </source>
</evidence>
<dbReference type="Proteomes" id="UP000026915">
    <property type="component" value="Unassembled WGS sequence"/>
</dbReference>
<keyword evidence="2" id="KW-1185">Reference proteome</keyword>
<dbReference type="Gramene" id="EOY20343">
    <property type="protein sequence ID" value="EOY20343"/>
    <property type="gene ID" value="TCM_045897"/>
</dbReference>
<dbReference type="AlphaFoldDB" id="S1RTR0"/>
<sequence length="90" mass="10057">MVAKQRALIISSFHGLHAKEPLKIQPIMSAFCFQERAPLTWKLCVNFIFIMKTLPLGGVGRHGCRSTLGDGKKELQWVVKSGFWLCKGLG</sequence>
<dbReference type="InParanoid" id="S1RTR0"/>
<protein>
    <submittedName>
        <fullName evidence="1">Uncharacterized protein</fullName>
    </submittedName>
</protein>
<name>S1RTR0_THECC</name>
<evidence type="ECO:0000313" key="1">
    <source>
        <dbReference type="EMBL" id="EOY20343.1"/>
    </source>
</evidence>